<dbReference type="KEGG" id="sale:EPH95_08555"/>
<dbReference type="CDD" id="cd03230">
    <property type="entry name" value="ABC_DR_subfamily_A"/>
    <property type="match status" value="1"/>
</dbReference>
<dbReference type="SUPFAM" id="SSF52540">
    <property type="entry name" value="P-loop containing nucleoside triphosphate hydrolases"/>
    <property type="match status" value="1"/>
</dbReference>
<sequence>MATRLQFHEVTKKRDLFTLSLPGVSIEKGEILGVIGNNGAGKSTMIQLVLGLIQPTSGYIYRYTDKGAAASMQEWKQTVGFVFDDLSVYDDMDAMKLSSFMGEVYSGWDEAYFFSLLDQFDVDKKKKVKAFSRGMRMKTGIAVALAHHPEVLLLDEPTSGLDTKSRKQMIELLKEENEKQGTTIVFSSHILADMEQLATTVWLMDKGEILAHGPVEMLQENHSVSGDGTIHKRKPEETEGLKKATLEDLHDYYLGGGE</sequence>
<dbReference type="SMART" id="SM00382">
    <property type="entry name" value="AAA"/>
    <property type="match status" value="1"/>
</dbReference>
<dbReference type="PANTHER" id="PTHR42939:SF3">
    <property type="entry name" value="ABC TRANSPORTER ATP-BINDING COMPONENT"/>
    <property type="match status" value="1"/>
</dbReference>
<keyword evidence="2" id="KW-0547">Nucleotide-binding</keyword>
<name>A0A514LHB0_9BACI</name>
<proteinExistence type="predicted"/>
<reference evidence="6" key="1">
    <citation type="submission" date="2019-01" db="EMBL/GenBank/DDBJ databases">
        <title>Genomic analysis of Salicibibacter sp. NKC3-5.</title>
        <authorList>
            <person name="Oh Y.J."/>
        </authorList>
    </citation>
    <scope>NUCLEOTIDE SEQUENCE [LARGE SCALE GENOMIC DNA]</scope>
    <source>
        <strain evidence="6">NKC3-5</strain>
    </source>
</reference>
<dbReference type="EMBL" id="CP035485">
    <property type="protein sequence ID" value="QDI91234.1"/>
    <property type="molecule type" value="Genomic_DNA"/>
</dbReference>
<organism evidence="5 6">
    <name type="scientific">Salicibibacter halophilus</name>
    <dbReference type="NCBI Taxonomy" id="2502791"/>
    <lineage>
        <taxon>Bacteria</taxon>
        <taxon>Bacillati</taxon>
        <taxon>Bacillota</taxon>
        <taxon>Bacilli</taxon>
        <taxon>Bacillales</taxon>
        <taxon>Bacillaceae</taxon>
        <taxon>Salicibibacter</taxon>
    </lineage>
</organism>
<keyword evidence="1" id="KW-0813">Transport</keyword>
<dbReference type="OrthoDB" id="9804819at2"/>
<keyword evidence="6" id="KW-1185">Reference proteome</keyword>
<dbReference type="Gene3D" id="3.40.50.300">
    <property type="entry name" value="P-loop containing nucleotide triphosphate hydrolases"/>
    <property type="match status" value="1"/>
</dbReference>
<evidence type="ECO:0000259" key="4">
    <source>
        <dbReference type="PROSITE" id="PS50893"/>
    </source>
</evidence>
<dbReference type="Pfam" id="PF00005">
    <property type="entry name" value="ABC_tran"/>
    <property type="match status" value="1"/>
</dbReference>
<feature type="domain" description="ABC transporter" evidence="4">
    <location>
        <begin position="5"/>
        <end position="231"/>
    </location>
</feature>
<keyword evidence="3 5" id="KW-0067">ATP-binding</keyword>
<dbReference type="GO" id="GO:0016887">
    <property type="term" value="F:ATP hydrolysis activity"/>
    <property type="evidence" value="ECO:0007669"/>
    <property type="project" value="InterPro"/>
</dbReference>
<evidence type="ECO:0000313" key="6">
    <source>
        <dbReference type="Proteomes" id="UP000319756"/>
    </source>
</evidence>
<dbReference type="Proteomes" id="UP000319756">
    <property type="component" value="Chromosome"/>
</dbReference>
<dbReference type="InterPro" id="IPR003439">
    <property type="entry name" value="ABC_transporter-like_ATP-bd"/>
</dbReference>
<dbReference type="PANTHER" id="PTHR42939">
    <property type="entry name" value="ABC TRANSPORTER ATP-BINDING PROTEIN ALBC-RELATED"/>
    <property type="match status" value="1"/>
</dbReference>
<dbReference type="RefSeq" id="WP_142089121.1">
    <property type="nucleotide sequence ID" value="NZ_CP035485.1"/>
</dbReference>
<dbReference type="InterPro" id="IPR027417">
    <property type="entry name" value="P-loop_NTPase"/>
</dbReference>
<gene>
    <name evidence="5" type="ORF">EPH95_08555</name>
</gene>
<dbReference type="InterPro" id="IPR051782">
    <property type="entry name" value="ABC_Transporter_VariousFunc"/>
</dbReference>
<evidence type="ECO:0000256" key="2">
    <source>
        <dbReference type="ARBA" id="ARBA00022741"/>
    </source>
</evidence>
<accession>A0A514LHB0</accession>
<dbReference type="InterPro" id="IPR003593">
    <property type="entry name" value="AAA+_ATPase"/>
</dbReference>
<dbReference type="AlphaFoldDB" id="A0A514LHB0"/>
<dbReference type="PROSITE" id="PS50893">
    <property type="entry name" value="ABC_TRANSPORTER_2"/>
    <property type="match status" value="1"/>
</dbReference>
<evidence type="ECO:0000256" key="1">
    <source>
        <dbReference type="ARBA" id="ARBA00022448"/>
    </source>
</evidence>
<evidence type="ECO:0000313" key="5">
    <source>
        <dbReference type="EMBL" id="QDI91234.1"/>
    </source>
</evidence>
<dbReference type="GO" id="GO:0005524">
    <property type="term" value="F:ATP binding"/>
    <property type="evidence" value="ECO:0007669"/>
    <property type="project" value="UniProtKB-KW"/>
</dbReference>
<protein>
    <submittedName>
        <fullName evidence="5">ABC transporter ATP-binding protein</fullName>
    </submittedName>
</protein>
<evidence type="ECO:0000256" key="3">
    <source>
        <dbReference type="ARBA" id="ARBA00022840"/>
    </source>
</evidence>